<dbReference type="PaxDb" id="65489-OBART06G09170.1"/>
<organism evidence="1">
    <name type="scientific">Oryza barthii</name>
    <dbReference type="NCBI Taxonomy" id="65489"/>
    <lineage>
        <taxon>Eukaryota</taxon>
        <taxon>Viridiplantae</taxon>
        <taxon>Streptophyta</taxon>
        <taxon>Embryophyta</taxon>
        <taxon>Tracheophyta</taxon>
        <taxon>Spermatophyta</taxon>
        <taxon>Magnoliopsida</taxon>
        <taxon>Liliopsida</taxon>
        <taxon>Poales</taxon>
        <taxon>Poaceae</taxon>
        <taxon>BOP clade</taxon>
        <taxon>Oryzoideae</taxon>
        <taxon>Oryzeae</taxon>
        <taxon>Oryzinae</taxon>
        <taxon>Oryza</taxon>
    </lineage>
</organism>
<dbReference type="Proteomes" id="UP000026960">
    <property type="component" value="Chromosome 6"/>
</dbReference>
<reference evidence="1" key="2">
    <citation type="submission" date="2015-03" db="UniProtKB">
        <authorList>
            <consortium name="EnsemblPlants"/>
        </authorList>
    </citation>
    <scope>IDENTIFICATION</scope>
</reference>
<dbReference type="EnsemblPlants" id="OBART06G09170.1">
    <property type="protein sequence ID" value="OBART06G09170.1"/>
    <property type="gene ID" value="OBART06G09170"/>
</dbReference>
<evidence type="ECO:0000313" key="1">
    <source>
        <dbReference type="EnsemblPlants" id="OBART06G09170.1"/>
    </source>
</evidence>
<evidence type="ECO:0000313" key="2">
    <source>
        <dbReference type="Proteomes" id="UP000026960"/>
    </source>
</evidence>
<keyword evidence="2" id="KW-1185">Reference proteome</keyword>
<dbReference type="Gramene" id="OBART06G09170.1">
    <property type="protein sequence ID" value="OBART06G09170.1"/>
    <property type="gene ID" value="OBART06G09170"/>
</dbReference>
<reference evidence="1" key="1">
    <citation type="journal article" date="2009" name="Rice">
        <title>De Novo Next Generation Sequencing of Plant Genomes.</title>
        <authorList>
            <person name="Rounsley S."/>
            <person name="Marri P.R."/>
            <person name="Yu Y."/>
            <person name="He R."/>
            <person name="Sisneros N."/>
            <person name="Goicoechea J.L."/>
            <person name="Lee S.J."/>
            <person name="Angelova A."/>
            <person name="Kudrna D."/>
            <person name="Luo M."/>
            <person name="Affourtit J."/>
            <person name="Desany B."/>
            <person name="Knight J."/>
            <person name="Niazi F."/>
            <person name="Egholm M."/>
            <person name="Wing R.A."/>
        </authorList>
    </citation>
    <scope>NUCLEOTIDE SEQUENCE [LARGE SCALE GENOMIC DNA]</scope>
    <source>
        <strain evidence="1">cv. IRGC 105608</strain>
    </source>
</reference>
<dbReference type="HOGENOM" id="CLU_2907646_0_0_1"/>
<sequence>MACLSRRWAKRDRGVCRRTTTAIHRAAGGRASTVSRCLPVSPFGDIFPDKNAISSSAFCPER</sequence>
<accession>A0A0D3GET3</accession>
<dbReference type="AlphaFoldDB" id="A0A0D3GET3"/>
<proteinExistence type="predicted"/>
<name>A0A0D3GET3_9ORYZ</name>
<protein>
    <submittedName>
        <fullName evidence="1">Uncharacterized protein</fullName>
    </submittedName>
</protein>